<dbReference type="InterPro" id="IPR050374">
    <property type="entry name" value="RRT5_SRSF_SR"/>
</dbReference>
<keyword evidence="1 2" id="KW-0694">RNA-binding</keyword>
<dbReference type="GO" id="GO:0005634">
    <property type="term" value="C:nucleus"/>
    <property type="evidence" value="ECO:0007669"/>
    <property type="project" value="TreeGrafter"/>
</dbReference>
<gene>
    <name evidence="5" type="ORF">PHYBLDRAFT_189490</name>
</gene>
<evidence type="ECO:0000259" key="4">
    <source>
        <dbReference type="PROSITE" id="PS50102"/>
    </source>
</evidence>
<feature type="region of interest" description="Disordered" evidence="3">
    <location>
        <begin position="280"/>
        <end position="340"/>
    </location>
</feature>
<dbReference type="GO" id="GO:0003729">
    <property type="term" value="F:mRNA binding"/>
    <property type="evidence" value="ECO:0007669"/>
    <property type="project" value="TreeGrafter"/>
</dbReference>
<accession>A0A167JF17</accession>
<dbReference type="OrthoDB" id="1049195at2759"/>
<feature type="domain" description="RRM" evidence="4">
    <location>
        <begin position="381"/>
        <end position="457"/>
    </location>
</feature>
<dbReference type="InParanoid" id="A0A167JF17"/>
<feature type="domain" description="RRM" evidence="4">
    <location>
        <begin position="203"/>
        <end position="281"/>
    </location>
</feature>
<evidence type="ECO:0000256" key="1">
    <source>
        <dbReference type="ARBA" id="ARBA00022884"/>
    </source>
</evidence>
<feature type="domain" description="RRM" evidence="4">
    <location>
        <begin position="112"/>
        <end position="189"/>
    </location>
</feature>
<dbReference type="SMART" id="SM00360">
    <property type="entry name" value="RRM"/>
    <property type="match status" value="3"/>
</dbReference>
<dbReference type="VEuPathDB" id="FungiDB:PHYBLDRAFT_189490"/>
<feature type="compositionally biased region" description="Basic and acidic residues" evidence="3">
    <location>
        <begin position="300"/>
        <end position="320"/>
    </location>
</feature>
<protein>
    <recommendedName>
        <fullName evidence="4">RRM domain-containing protein</fullName>
    </recommendedName>
</protein>
<evidence type="ECO:0000256" key="3">
    <source>
        <dbReference type="SAM" id="MobiDB-lite"/>
    </source>
</evidence>
<dbReference type="AlphaFoldDB" id="A0A167JF17"/>
<dbReference type="Proteomes" id="UP000077315">
    <property type="component" value="Unassembled WGS sequence"/>
</dbReference>
<dbReference type="SUPFAM" id="SSF54928">
    <property type="entry name" value="RNA-binding domain, RBD"/>
    <property type="match status" value="2"/>
</dbReference>
<evidence type="ECO:0000313" key="6">
    <source>
        <dbReference type="Proteomes" id="UP000077315"/>
    </source>
</evidence>
<dbReference type="PANTHER" id="PTHR23003">
    <property type="entry name" value="RNA RECOGNITION MOTIF RRM DOMAIN CONTAINING PROTEIN"/>
    <property type="match status" value="1"/>
</dbReference>
<name>A0A167JF17_PHYB8</name>
<dbReference type="RefSeq" id="XP_018283907.1">
    <property type="nucleotide sequence ID" value="XM_018439670.1"/>
</dbReference>
<proteinExistence type="predicted"/>
<dbReference type="InterPro" id="IPR035979">
    <property type="entry name" value="RBD_domain_sf"/>
</dbReference>
<dbReference type="GO" id="GO:1990904">
    <property type="term" value="C:ribonucleoprotein complex"/>
    <property type="evidence" value="ECO:0007669"/>
    <property type="project" value="TreeGrafter"/>
</dbReference>
<dbReference type="Gene3D" id="3.30.70.330">
    <property type="match status" value="3"/>
</dbReference>
<keyword evidence="6" id="KW-1185">Reference proteome</keyword>
<dbReference type="EMBL" id="KV441027">
    <property type="protein sequence ID" value="OAD65867.1"/>
    <property type="molecule type" value="Genomic_DNA"/>
</dbReference>
<evidence type="ECO:0000313" key="5">
    <source>
        <dbReference type="EMBL" id="OAD65867.1"/>
    </source>
</evidence>
<feature type="compositionally biased region" description="Basic residues" evidence="3">
    <location>
        <begin position="63"/>
        <end position="103"/>
    </location>
</feature>
<feature type="compositionally biased region" description="Basic residues" evidence="3">
    <location>
        <begin position="41"/>
        <end position="56"/>
    </location>
</feature>
<dbReference type="STRING" id="763407.A0A167JF17"/>
<feature type="region of interest" description="Disordered" evidence="3">
    <location>
        <begin position="1"/>
        <end position="111"/>
    </location>
</feature>
<dbReference type="InterPro" id="IPR000504">
    <property type="entry name" value="RRM_dom"/>
</dbReference>
<dbReference type="GO" id="GO:0005737">
    <property type="term" value="C:cytoplasm"/>
    <property type="evidence" value="ECO:0007669"/>
    <property type="project" value="TreeGrafter"/>
</dbReference>
<dbReference type="Pfam" id="PF00076">
    <property type="entry name" value="RRM_1"/>
    <property type="match status" value="3"/>
</dbReference>
<dbReference type="FunCoup" id="A0A167JF17">
    <property type="interactions" value="349"/>
</dbReference>
<dbReference type="GeneID" id="29000576"/>
<organism evidence="5 6">
    <name type="scientific">Phycomyces blakesleeanus (strain ATCC 8743b / DSM 1359 / FGSC 10004 / NBRC 33097 / NRRL 1555)</name>
    <dbReference type="NCBI Taxonomy" id="763407"/>
    <lineage>
        <taxon>Eukaryota</taxon>
        <taxon>Fungi</taxon>
        <taxon>Fungi incertae sedis</taxon>
        <taxon>Mucoromycota</taxon>
        <taxon>Mucoromycotina</taxon>
        <taxon>Mucoromycetes</taxon>
        <taxon>Mucorales</taxon>
        <taxon>Phycomycetaceae</taxon>
        <taxon>Phycomyces</taxon>
    </lineage>
</organism>
<dbReference type="PANTHER" id="PTHR23003:SF3">
    <property type="entry name" value="FI21236P1-RELATED"/>
    <property type="match status" value="1"/>
</dbReference>
<reference evidence="6" key="1">
    <citation type="submission" date="2015-06" db="EMBL/GenBank/DDBJ databases">
        <title>Expansion of signal transduction pathways in fungi by whole-genome duplication.</title>
        <authorList>
            <consortium name="DOE Joint Genome Institute"/>
            <person name="Corrochano L.M."/>
            <person name="Kuo A."/>
            <person name="Marcet-Houben M."/>
            <person name="Polaino S."/>
            <person name="Salamov A."/>
            <person name="Villalobos J.M."/>
            <person name="Alvarez M.I."/>
            <person name="Avalos J."/>
            <person name="Benito E.P."/>
            <person name="Benoit I."/>
            <person name="Burger G."/>
            <person name="Camino L.P."/>
            <person name="Canovas D."/>
            <person name="Cerda-Olmedo E."/>
            <person name="Cheng J.-F."/>
            <person name="Dominguez A."/>
            <person name="Elias M."/>
            <person name="Eslava A.P."/>
            <person name="Glaser F."/>
            <person name="Grimwood J."/>
            <person name="Gutierrez G."/>
            <person name="Heitman J."/>
            <person name="Henrissat B."/>
            <person name="Iturriaga E.A."/>
            <person name="Lang B.F."/>
            <person name="Lavin J.L."/>
            <person name="Lee S."/>
            <person name="Li W."/>
            <person name="Lindquist E."/>
            <person name="Lopez-Garcia S."/>
            <person name="Luque E.M."/>
            <person name="Marcos A.T."/>
            <person name="Martin J."/>
            <person name="McCluskey K."/>
            <person name="Medina H.R."/>
            <person name="Miralles-Duran A."/>
            <person name="Miyazaki A."/>
            <person name="Munoz-Torres E."/>
            <person name="Oguiza J.A."/>
            <person name="Ohm R."/>
            <person name="Olmedo M."/>
            <person name="Orejas M."/>
            <person name="Ortiz-Castellanos L."/>
            <person name="Pisabarro A.G."/>
            <person name="Rodriguez-Romero J."/>
            <person name="Ruiz-Herrera J."/>
            <person name="Ruiz-Vazquez R."/>
            <person name="Sanz C."/>
            <person name="Schackwitz W."/>
            <person name="Schmutz J."/>
            <person name="Shahriari M."/>
            <person name="Shelest E."/>
            <person name="Silva-Franco F."/>
            <person name="Soanes D."/>
            <person name="Syed K."/>
            <person name="Tagua V.G."/>
            <person name="Talbot N.J."/>
            <person name="Thon M."/>
            <person name="De vries R.P."/>
            <person name="Wiebenga A."/>
            <person name="Yadav J.S."/>
            <person name="Braun E.L."/>
            <person name="Baker S."/>
            <person name="Garre V."/>
            <person name="Horwitz B."/>
            <person name="Torres-Martinez S."/>
            <person name="Idnurm A."/>
            <person name="Herrera-Estrella A."/>
            <person name="Gabaldon T."/>
            <person name="Grigoriev I.V."/>
        </authorList>
    </citation>
    <scope>NUCLEOTIDE SEQUENCE [LARGE SCALE GENOMIC DNA]</scope>
    <source>
        <strain evidence="6">NRRL 1555(-)</strain>
    </source>
</reference>
<evidence type="ECO:0000256" key="2">
    <source>
        <dbReference type="PROSITE-ProRule" id="PRU00176"/>
    </source>
</evidence>
<dbReference type="InterPro" id="IPR012677">
    <property type="entry name" value="Nucleotide-bd_a/b_plait_sf"/>
</dbReference>
<sequence length="461" mass="52451">MSERSRSRSRSKSPKREPLSPTATKHVNSARGEDDEDERDRRHRTPSPRRGHHRSYSRSPSRSPHHRRSSSRRRHSSRRRYASRSPHRSSRRYSRSPPPRKARTGPSQPKECRVYVGNLSYDTKWHHLKDFMREAGTVMHADILTLANGRSKGCGVVEYKHPEDAQNAIRLLHKTEFMGRPVFVREDLKSETPGSTKEAPEECQLFVGNLPYFASWQDLKDLFRKAGRVRHTDIVTDPETRRSSGRGLVIFDDPQDARSAIEMYNGYEWQGRRLEVCEERNRPPPRVSGGNESRGSGQALHRDSGRERSIENYRSSKDVSAHVSHPPPPPPISHYGGDNYDNSYRYQDGGAPHAVLPMAQMPHQMNVVGGPGASLPSIGANQIYVKNLPYSTTWQDLIDLFRHVGPVVRAEILLSGAHPKGSGLVRFEDFQTCERAIDKFNGYLYGGRHLDIRLDRQSTCA</sequence>
<dbReference type="PROSITE" id="PS50102">
    <property type="entry name" value="RRM"/>
    <property type="match status" value="3"/>
</dbReference>